<accession>A0A8J5STB0</accession>
<reference evidence="2" key="1">
    <citation type="journal article" date="2021" name="bioRxiv">
        <title>Whole Genome Assembly and Annotation of Northern Wild Rice, Zizania palustris L., Supports a Whole Genome Duplication in the Zizania Genus.</title>
        <authorList>
            <person name="Haas M."/>
            <person name="Kono T."/>
            <person name="Macchietto M."/>
            <person name="Millas R."/>
            <person name="McGilp L."/>
            <person name="Shao M."/>
            <person name="Duquette J."/>
            <person name="Hirsch C.N."/>
            <person name="Kimball J."/>
        </authorList>
    </citation>
    <scope>NUCLEOTIDE SEQUENCE</scope>
    <source>
        <tissue evidence="2">Fresh leaf tissue</tissue>
    </source>
</reference>
<organism evidence="2 3">
    <name type="scientific">Zizania palustris</name>
    <name type="common">Northern wild rice</name>
    <dbReference type="NCBI Taxonomy" id="103762"/>
    <lineage>
        <taxon>Eukaryota</taxon>
        <taxon>Viridiplantae</taxon>
        <taxon>Streptophyta</taxon>
        <taxon>Embryophyta</taxon>
        <taxon>Tracheophyta</taxon>
        <taxon>Spermatophyta</taxon>
        <taxon>Magnoliopsida</taxon>
        <taxon>Liliopsida</taxon>
        <taxon>Poales</taxon>
        <taxon>Poaceae</taxon>
        <taxon>BOP clade</taxon>
        <taxon>Oryzoideae</taxon>
        <taxon>Oryzeae</taxon>
        <taxon>Zizaniinae</taxon>
        <taxon>Zizania</taxon>
    </lineage>
</organism>
<feature type="compositionally biased region" description="Basic residues" evidence="1">
    <location>
        <begin position="63"/>
        <end position="73"/>
    </location>
</feature>
<proteinExistence type="predicted"/>
<dbReference type="AlphaFoldDB" id="A0A8J5STB0"/>
<protein>
    <submittedName>
        <fullName evidence="2">Uncharacterized protein</fullName>
    </submittedName>
</protein>
<name>A0A8J5STB0_ZIZPA</name>
<evidence type="ECO:0000313" key="2">
    <source>
        <dbReference type="EMBL" id="KAG8075267.1"/>
    </source>
</evidence>
<feature type="region of interest" description="Disordered" evidence="1">
    <location>
        <begin position="18"/>
        <end position="89"/>
    </location>
</feature>
<evidence type="ECO:0000313" key="3">
    <source>
        <dbReference type="Proteomes" id="UP000729402"/>
    </source>
</evidence>
<dbReference type="Proteomes" id="UP000729402">
    <property type="component" value="Unassembled WGS sequence"/>
</dbReference>
<comment type="caution">
    <text evidence="2">The sequence shown here is derived from an EMBL/GenBank/DDBJ whole genome shotgun (WGS) entry which is preliminary data.</text>
</comment>
<evidence type="ECO:0000256" key="1">
    <source>
        <dbReference type="SAM" id="MobiDB-lite"/>
    </source>
</evidence>
<dbReference type="EMBL" id="JAAALK010000283">
    <property type="protein sequence ID" value="KAG8075267.1"/>
    <property type="molecule type" value="Genomic_DNA"/>
</dbReference>
<gene>
    <name evidence="2" type="ORF">GUJ93_ZPchr0006g45818</name>
</gene>
<sequence>MGYTFNSIRNWWKEVGRVAPSKPARPPSHAGEEAWLGPEDAEESTPCLRDFSPAVRRGGARPTNRRRPRRRRRAAQEVGRGGAAVDEGRLAGLVSELGGSAGEVGIDS</sequence>
<keyword evidence="3" id="KW-1185">Reference proteome</keyword>
<reference evidence="2" key="2">
    <citation type="submission" date="2021-02" db="EMBL/GenBank/DDBJ databases">
        <authorList>
            <person name="Kimball J.A."/>
            <person name="Haas M.W."/>
            <person name="Macchietto M."/>
            <person name="Kono T."/>
            <person name="Duquette J."/>
            <person name="Shao M."/>
        </authorList>
    </citation>
    <scope>NUCLEOTIDE SEQUENCE</scope>
    <source>
        <tissue evidence="2">Fresh leaf tissue</tissue>
    </source>
</reference>